<feature type="transmembrane region" description="Helical" evidence="1">
    <location>
        <begin position="49"/>
        <end position="66"/>
    </location>
</feature>
<reference evidence="2" key="1">
    <citation type="submission" date="2022-01" db="EMBL/GenBank/DDBJ databases">
        <authorList>
            <person name="Braso-Vives M."/>
        </authorList>
    </citation>
    <scope>NUCLEOTIDE SEQUENCE</scope>
</reference>
<name>A0A8J9ZBM6_BRALA</name>
<gene>
    <name evidence="2" type="primary">Hypp9055</name>
    <name evidence="2" type="ORF">BLAG_LOCUS11793</name>
</gene>
<proteinExistence type="predicted"/>
<dbReference type="OrthoDB" id="10419217at2759"/>
<keyword evidence="3" id="KW-1185">Reference proteome</keyword>
<dbReference type="Proteomes" id="UP000838412">
    <property type="component" value="Chromosome 19"/>
</dbReference>
<organism evidence="2 3">
    <name type="scientific">Branchiostoma lanceolatum</name>
    <name type="common">Common lancelet</name>
    <name type="synonym">Amphioxus lanceolatum</name>
    <dbReference type="NCBI Taxonomy" id="7740"/>
    <lineage>
        <taxon>Eukaryota</taxon>
        <taxon>Metazoa</taxon>
        <taxon>Chordata</taxon>
        <taxon>Cephalochordata</taxon>
        <taxon>Leptocardii</taxon>
        <taxon>Amphioxiformes</taxon>
        <taxon>Branchiostomatidae</taxon>
        <taxon>Branchiostoma</taxon>
    </lineage>
</organism>
<sequence>MPIGNICQRICPLTSFDKTGFIRVLRRSLQTDENSHRGYAPFLTMAPNIYIVLCVFLFIHIFVPISEAKSVYIWHRDGELSHDKHAEHGKKGGIDMGLLNSMLNLKPTIEPVDLPEAVAVTAQQNFRDKLGKRKNKKGNEVDMGLLNSFLNLEPTVEPIDLPEAVKVTAAPDFREVKEKGKGNDVRRCEEKKALNRLIDGLLKSVKKALDE</sequence>
<evidence type="ECO:0000256" key="1">
    <source>
        <dbReference type="SAM" id="Phobius"/>
    </source>
</evidence>
<dbReference type="AlphaFoldDB" id="A0A8J9ZBM6"/>
<evidence type="ECO:0000313" key="2">
    <source>
        <dbReference type="EMBL" id="CAH1251374.1"/>
    </source>
</evidence>
<protein>
    <submittedName>
        <fullName evidence="2">Hypp9055 protein</fullName>
    </submittedName>
</protein>
<keyword evidence="1" id="KW-1133">Transmembrane helix</keyword>
<keyword evidence="1" id="KW-0472">Membrane</keyword>
<dbReference type="EMBL" id="OV696704">
    <property type="protein sequence ID" value="CAH1251374.1"/>
    <property type="molecule type" value="Genomic_DNA"/>
</dbReference>
<keyword evidence="1" id="KW-0812">Transmembrane</keyword>
<evidence type="ECO:0000313" key="3">
    <source>
        <dbReference type="Proteomes" id="UP000838412"/>
    </source>
</evidence>
<accession>A0A8J9ZBM6</accession>